<dbReference type="EMBL" id="CADCUM010000097">
    <property type="protein sequence ID" value="CAA9393415.1"/>
    <property type="molecule type" value="Genomic_DNA"/>
</dbReference>
<evidence type="ECO:0000313" key="2">
    <source>
        <dbReference type="EMBL" id="CAA9393415.1"/>
    </source>
</evidence>
<protein>
    <recommendedName>
        <fullName evidence="3">YbaB/EbfC DNA-binding family protein</fullName>
    </recommendedName>
</protein>
<organism evidence="2">
    <name type="scientific">uncultured Nocardioides sp</name>
    <dbReference type="NCBI Taxonomy" id="198441"/>
    <lineage>
        <taxon>Bacteria</taxon>
        <taxon>Bacillati</taxon>
        <taxon>Actinomycetota</taxon>
        <taxon>Actinomycetes</taxon>
        <taxon>Propionibacteriales</taxon>
        <taxon>Nocardioidaceae</taxon>
        <taxon>Nocardioides</taxon>
        <taxon>environmental samples</taxon>
    </lineage>
</organism>
<reference evidence="2" key="1">
    <citation type="submission" date="2020-02" db="EMBL/GenBank/DDBJ databases">
        <authorList>
            <person name="Meier V. D."/>
        </authorList>
    </citation>
    <scope>NUCLEOTIDE SEQUENCE</scope>
    <source>
        <strain evidence="2">AVDCRST_MAG32</strain>
    </source>
</reference>
<accession>A0A6J4NR53</accession>
<feature type="region of interest" description="Disordered" evidence="1">
    <location>
        <begin position="1"/>
        <end position="30"/>
    </location>
</feature>
<proteinExistence type="predicted"/>
<name>A0A6J4NR53_9ACTN</name>
<gene>
    <name evidence="2" type="ORF">AVDCRST_MAG32-2491</name>
</gene>
<evidence type="ECO:0008006" key="3">
    <source>
        <dbReference type="Google" id="ProtNLM"/>
    </source>
</evidence>
<evidence type="ECO:0000256" key="1">
    <source>
        <dbReference type="SAM" id="MobiDB-lite"/>
    </source>
</evidence>
<dbReference type="AlphaFoldDB" id="A0A6J4NR53"/>
<sequence length="152" mass="15798">MTDMAETPPEPPRLATGPLSLPDDPMRGENPNREAILEIREMVLATMEKAMADQEQARSQLAAAASGATGEGLDGAVEVRVDSKGLISGATFGPEVVGMSAEELRAGTLAALEDAKERLGLGTLRPEDLSTLDTRPVADAIMNLLTGRGSGA</sequence>